<reference evidence="1 2" key="1">
    <citation type="journal article" date="2021" name="Elife">
        <title>Chloroplast acquisition without the gene transfer in kleptoplastic sea slugs, Plakobranchus ocellatus.</title>
        <authorList>
            <person name="Maeda T."/>
            <person name="Takahashi S."/>
            <person name="Yoshida T."/>
            <person name="Shimamura S."/>
            <person name="Takaki Y."/>
            <person name="Nagai Y."/>
            <person name="Toyoda A."/>
            <person name="Suzuki Y."/>
            <person name="Arimoto A."/>
            <person name="Ishii H."/>
            <person name="Satoh N."/>
            <person name="Nishiyama T."/>
            <person name="Hasebe M."/>
            <person name="Maruyama T."/>
            <person name="Minagawa J."/>
            <person name="Obokata J."/>
            <person name="Shigenobu S."/>
        </authorList>
    </citation>
    <scope>NUCLEOTIDE SEQUENCE [LARGE SCALE GENOMIC DNA]</scope>
</reference>
<dbReference type="EMBL" id="BLXT01003734">
    <property type="protein sequence ID" value="GFO03997.1"/>
    <property type="molecule type" value="Genomic_DNA"/>
</dbReference>
<protein>
    <submittedName>
        <fullName evidence="1">Uncharacterized protein</fullName>
    </submittedName>
</protein>
<sequence>MIACTRESNVWRTGGKCFSQAIGLSSSDLCMTFVMSRHYRALCRQSFSVAERVLQDLQSGAVSGAVLCLQQQQQQLHDCERSWDEPILQSIM</sequence>
<evidence type="ECO:0000313" key="2">
    <source>
        <dbReference type="Proteomes" id="UP000735302"/>
    </source>
</evidence>
<comment type="caution">
    <text evidence="1">The sequence shown here is derived from an EMBL/GenBank/DDBJ whole genome shotgun (WGS) entry which is preliminary data.</text>
</comment>
<dbReference type="Proteomes" id="UP000735302">
    <property type="component" value="Unassembled WGS sequence"/>
</dbReference>
<organism evidence="1 2">
    <name type="scientific">Plakobranchus ocellatus</name>
    <dbReference type="NCBI Taxonomy" id="259542"/>
    <lineage>
        <taxon>Eukaryota</taxon>
        <taxon>Metazoa</taxon>
        <taxon>Spiralia</taxon>
        <taxon>Lophotrochozoa</taxon>
        <taxon>Mollusca</taxon>
        <taxon>Gastropoda</taxon>
        <taxon>Heterobranchia</taxon>
        <taxon>Euthyneura</taxon>
        <taxon>Panpulmonata</taxon>
        <taxon>Sacoglossa</taxon>
        <taxon>Placobranchoidea</taxon>
        <taxon>Plakobranchidae</taxon>
        <taxon>Plakobranchus</taxon>
    </lineage>
</organism>
<dbReference type="AlphaFoldDB" id="A0AAV4A9X0"/>
<name>A0AAV4A9X0_9GAST</name>
<evidence type="ECO:0000313" key="1">
    <source>
        <dbReference type="EMBL" id="GFO03997.1"/>
    </source>
</evidence>
<accession>A0AAV4A9X0</accession>
<proteinExistence type="predicted"/>
<keyword evidence="2" id="KW-1185">Reference proteome</keyword>
<gene>
    <name evidence="1" type="ORF">PoB_003050200</name>
</gene>